<keyword evidence="2" id="KW-0808">Transferase</keyword>
<dbReference type="InterPro" id="IPR000719">
    <property type="entry name" value="Prot_kinase_dom"/>
</dbReference>
<dbReference type="Pfam" id="PF00069">
    <property type="entry name" value="Pkinase"/>
    <property type="match status" value="1"/>
</dbReference>
<protein>
    <submittedName>
        <fullName evidence="8">Mitogen-activated protein kinase</fullName>
    </submittedName>
</protein>
<dbReference type="Gene3D" id="1.10.510.10">
    <property type="entry name" value="Transferase(Phosphotransferase) domain 1"/>
    <property type="match status" value="1"/>
</dbReference>
<feature type="compositionally biased region" description="Basic residues" evidence="6">
    <location>
        <begin position="131"/>
        <end position="143"/>
    </location>
</feature>
<dbReference type="PROSITE" id="PS01351">
    <property type="entry name" value="MAPK"/>
    <property type="match status" value="1"/>
</dbReference>
<dbReference type="CDD" id="cd07834">
    <property type="entry name" value="STKc_MAPK"/>
    <property type="match status" value="1"/>
</dbReference>
<dbReference type="PROSITE" id="PS50011">
    <property type="entry name" value="PROTEIN_KINASE_DOM"/>
    <property type="match status" value="1"/>
</dbReference>
<feature type="domain" description="Protein kinase" evidence="7">
    <location>
        <begin position="1853"/>
        <end position="2139"/>
    </location>
</feature>
<keyword evidence="5" id="KW-0067">ATP-binding</keyword>
<feature type="compositionally biased region" description="Low complexity" evidence="6">
    <location>
        <begin position="1814"/>
        <end position="1824"/>
    </location>
</feature>
<dbReference type="FunFam" id="3.30.200.20:FF:000046">
    <property type="entry name" value="Mitogen-activated protein kinase"/>
    <property type="match status" value="1"/>
</dbReference>
<evidence type="ECO:0000256" key="2">
    <source>
        <dbReference type="ARBA" id="ARBA00022679"/>
    </source>
</evidence>
<keyword evidence="4 8" id="KW-0418">Kinase</keyword>
<feature type="region of interest" description="Disordered" evidence="6">
    <location>
        <begin position="110"/>
        <end position="154"/>
    </location>
</feature>
<dbReference type="GO" id="GO:0004707">
    <property type="term" value="F:MAP kinase activity"/>
    <property type="evidence" value="ECO:0007669"/>
    <property type="project" value="InterPro"/>
</dbReference>
<dbReference type="InterPro" id="IPR008271">
    <property type="entry name" value="Ser/Thr_kinase_AS"/>
</dbReference>
<feature type="compositionally biased region" description="Basic and acidic residues" evidence="6">
    <location>
        <begin position="1641"/>
        <end position="1654"/>
    </location>
</feature>
<keyword evidence="9" id="KW-1185">Reference proteome</keyword>
<dbReference type="PROSITE" id="PS00108">
    <property type="entry name" value="PROTEIN_KINASE_ST"/>
    <property type="match status" value="1"/>
</dbReference>
<evidence type="ECO:0000256" key="4">
    <source>
        <dbReference type="ARBA" id="ARBA00022777"/>
    </source>
</evidence>
<feature type="compositionally biased region" description="Polar residues" evidence="6">
    <location>
        <begin position="1699"/>
        <end position="1714"/>
    </location>
</feature>
<evidence type="ECO:0000313" key="8">
    <source>
        <dbReference type="EMBL" id="GBG28508.1"/>
    </source>
</evidence>
<evidence type="ECO:0000256" key="1">
    <source>
        <dbReference type="ARBA" id="ARBA00022527"/>
    </source>
</evidence>
<dbReference type="InterPro" id="IPR011009">
    <property type="entry name" value="Kinase-like_dom_sf"/>
</dbReference>
<feature type="compositionally biased region" description="Low complexity" evidence="6">
    <location>
        <begin position="1668"/>
        <end position="1695"/>
    </location>
</feature>
<dbReference type="InParanoid" id="A0A2R5GFG7"/>
<gene>
    <name evidence="8" type="ORF">FCC1311_047312</name>
</gene>
<evidence type="ECO:0000256" key="3">
    <source>
        <dbReference type="ARBA" id="ARBA00022741"/>
    </source>
</evidence>
<organism evidence="8 9">
    <name type="scientific">Hondaea fermentalgiana</name>
    <dbReference type="NCBI Taxonomy" id="2315210"/>
    <lineage>
        <taxon>Eukaryota</taxon>
        <taxon>Sar</taxon>
        <taxon>Stramenopiles</taxon>
        <taxon>Bigyra</taxon>
        <taxon>Labyrinthulomycetes</taxon>
        <taxon>Thraustochytrida</taxon>
        <taxon>Thraustochytriidae</taxon>
        <taxon>Hondaea</taxon>
    </lineage>
</organism>
<reference evidence="8 9" key="1">
    <citation type="submission" date="2017-12" db="EMBL/GenBank/DDBJ databases">
        <title>Sequencing, de novo assembly and annotation of complete genome of a new Thraustochytrid species, strain FCC1311.</title>
        <authorList>
            <person name="Sedici K."/>
            <person name="Godart F."/>
            <person name="Aiese Cigliano R."/>
            <person name="Sanseverino W."/>
            <person name="Barakat M."/>
            <person name="Ortet P."/>
            <person name="Marechal E."/>
            <person name="Cagnac O."/>
            <person name="Amato A."/>
        </authorList>
    </citation>
    <scope>NUCLEOTIDE SEQUENCE [LARGE SCALE GENOMIC DNA]</scope>
</reference>
<evidence type="ECO:0000259" key="7">
    <source>
        <dbReference type="PROSITE" id="PS50011"/>
    </source>
</evidence>
<feature type="compositionally biased region" description="Low complexity" evidence="6">
    <location>
        <begin position="121"/>
        <end position="130"/>
    </location>
</feature>
<proteinExistence type="predicted"/>
<dbReference type="InterPro" id="IPR003527">
    <property type="entry name" value="MAP_kinase_CS"/>
</dbReference>
<dbReference type="Proteomes" id="UP000241890">
    <property type="component" value="Unassembled WGS sequence"/>
</dbReference>
<dbReference type="GO" id="GO:0005524">
    <property type="term" value="F:ATP binding"/>
    <property type="evidence" value="ECO:0007669"/>
    <property type="project" value="UniProtKB-KW"/>
</dbReference>
<sequence>MSTEIEEGKNDQTFQDEELARLSVIVQVFGDDGEGNVDEGSSDVGEISGEDEGGTKAVWRASAAQLQSPDDVSDLVKDIRDKISARLVAKREAAFRAACEQVELDFPIPDTNDKDGKVSETASKASITKKSVTKKKKKKKKKNPVAEAQRKRQEAIDAVPRPLKPVFAVRGLAFPGAFDEKRAKEEITLESPWALAALYKEWRAVHPQRQELLTMRAFRDLLDILARHGTMTDTILFEVFQLLQNESLERFAWDPLCAFIRTLAKRRPSRADSYEVNRYLGLAAWAVARHVDALRDSISKERSPMTSIVPALKAADSLRSSKPTTEALYYVCAAAALSSFVEEDEYCRSTEALGCFADLGRRANDGVVLLGSLVILNNTLAAYIKSDKISDDAKRAILTKVTNHFASPQLIVHDVETKGSLARTDLSTIVLASSAVTKACTDLPLHVSADLLCRSGALRRILALADWAYQGLIISAATAEGEEKQLEALGDFVVPGSAAVLSSYVTQLRKVCSLEDKEVDSRPTIVRVALLQTIFLLSTAVWNIQDQMELTAPNQALFLELAKLFCKTANMVRLEWVVISEAKNAERALKARAAEEAAELAALRALETGQPAQGNGAEMDDDPATSSANGDACEIHVEEHPLEWILGDTERCALVGLRSLLEARYISAEDIAEHLLPNHLSHIAAFLECITPQARQCSIDVLNRFLIAFEEMKDAKRAKAHLCEVTSGVEPVLVVDTLLAYPNEDNVAFLLCRVMKYTPDVAAAEILSNVLTLIDHRTMFISAHKGRQEAADLLIVTYLLEVVQHAAECPSRRRLMGTSEGGSAVEVLLAMHVCMALTLILQDVQNAETFVDARGVQMLCAMVEEFASASAHVHPGPEKTSHYERATLSAEVMDTLFTTCCAPYEEDLPQYLKSAAQSKRLAASILAALPFKREVSEPALIAVARRFICQDYRQCLCIAVEQQSFGAQLFSRVEISETGHELLRRSRVVKSLVQFACHEAPADASPADRASNDARKQSALIGLLYLCAEDAKTQVYVCTTALYRLLKLAWTSQQANFQHALVGRLLEQLALNKLNRTKLFKAEMRARAVAHRAHPMKLLWTNRGIVEALEVSREIPLREGAPLGTLKTDKLWQFKESADPFQALVSRIPVPAYIADMDVPDLAFLREARGSMLAPTLAEINDLDNEDAASAVVSPVSLKYWVPGICCLGVPPHPAAVVRPRTGFGAEKWVSRVKQLKSWDVDGSLVPLPVDLRVRDIAAISIAEEGQTAVADEPAATLETFRDKHYETIVRNALTGVDVDCALDALCPLFLYYSARPTLDVRSLFEDIGLEPLAKKDTTPKTLASFLEIVRLRLESGTKTAQNIADSLWSKFGEKDLILLFAWERQKARLAPILRDHSPLLQSIGGPGKLCSALEMAGTIPEEDLQLARAMASPFAEVGVDATAAADIDVDVDAAIGIIRMRVVLDAAWTIKTTALEDLQHLSFLRKDDDGVLGHVAHEEATVRAASNIPGTFELTATYGTNRSAVMDTNNLYAGIASVCDCDLRAIQGTRASRFFKVSWSIATFADRPNISAIAEEDAYSVQATGSRFGDAVGCFCNELTVNINVVYIFFFVHLIFFTYAKYLLKRDENSDEENVTVDSDNVRGPDSRGRSIQEEEEKTSCGMPPMQEAESQAQAQAQTQAQAQAQAQGQSQAARPSGPTTGSANAGVGSTSGFGRASNLFRRFTSRRRGSSTHSTTSDAAPKKSEAPSEPVATAAKSANASASLSRSESDDPSGRAVPDAVSDDDVHLENTENGESQAKVVKTEVVAPESGAAPAATEQQAASPGEASAMRPRPTHKFVSMGTPFEVDTRYSYIKAAGSGAFGMVVSAHDRLTGDKVAIKKVPHAFEDLVDAKRILREVKLLRHFDHENVINIRDLMTPESYDYDDIYIVSELMETDLHRVIYSKQTLTDDHIQYFVYQTLRALKYIHSADVIHRDLKPSNLLLNSNCDLKICDLGLARGLKDNDLGLTEYVVTRWYRAPEIMLACREYTKAIDMWAVGCILAELLARKPLFPGGDYIEQLQLMTDVLGTPPESDMHFIRSETAKRFMRSQQLRPKRKYAKMFPKASEKSLDLLDKMLQFNPDKRISVEDALAHPYLATLYQPNDEPVCPEPFIFDDNKADDELRKREIQDQILQEVLLFHPEDAPRLIAAQQAVNPDAAYPLQQGGV</sequence>
<dbReference type="SUPFAM" id="SSF56112">
    <property type="entry name" value="Protein kinase-like (PK-like)"/>
    <property type="match status" value="1"/>
</dbReference>
<dbReference type="SMART" id="SM00220">
    <property type="entry name" value="S_TKc"/>
    <property type="match status" value="1"/>
</dbReference>
<feature type="compositionally biased region" description="Low complexity" evidence="6">
    <location>
        <begin position="1754"/>
        <end position="1768"/>
    </location>
</feature>
<evidence type="ECO:0000313" key="9">
    <source>
        <dbReference type="Proteomes" id="UP000241890"/>
    </source>
</evidence>
<comment type="caution">
    <text evidence="8">The sequence shown here is derived from an EMBL/GenBank/DDBJ whole genome shotgun (WGS) entry which is preliminary data.</text>
</comment>
<feature type="region of interest" description="Disordered" evidence="6">
    <location>
        <begin position="31"/>
        <end position="54"/>
    </location>
</feature>
<dbReference type="InterPro" id="IPR050117">
    <property type="entry name" value="MAPK"/>
</dbReference>
<evidence type="ECO:0000256" key="6">
    <source>
        <dbReference type="SAM" id="MobiDB-lite"/>
    </source>
</evidence>
<name>A0A2R5GFG7_9STRA</name>
<feature type="region of interest" description="Disordered" evidence="6">
    <location>
        <begin position="1631"/>
        <end position="1837"/>
    </location>
</feature>
<dbReference type="FunFam" id="1.10.510.10:FF:000013">
    <property type="entry name" value="Mitogen-activated protein kinase"/>
    <property type="match status" value="1"/>
</dbReference>
<keyword evidence="1" id="KW-0723">Serine/threonine-protein kinase</keyword>
<accession>A0A2R5GFG7</accession>
<feature type="compositionally biased region" description="Acidic residues" evidence="6">
    <location>
        <begin position="31"/>
        <end position="41"/>
    </location>
</feature>
<evidence type="ECO:0000256" key="5">
    <source>
        <dbReference type="ARBA" id="ARBA00022840"/>
    </source>
</evidence>
<keyword evidence="3" id="KW-0547">Nucleotide-binding</keyword>
<dbReference type="Gene3D" id="3.30.200.20">
    <property type="entry name" value="Phosphorylase Kinase, domain 1"/>
    <property type="match status" value="1"/>
</dbReference>
<dbReference type="EMBL" id="BEYU01000042">
    <property type="protein sequence ID" value="GBG28508.1"/>
    <property type="molecule type" value="Genomic_DNA"/>
</dbReference>
<dbReference type="PANTHER" id="PTHR24055">
    <property type="entry name" value="MITOGEN-ACTIVATED PROTEIN KINASE"/>
    <property type="match status" value="1"/>
</dbReference>